<dbReference type="STRING" id="1494.SAMN05216497_101200"/>
<dbReference type="GO" id="GO:0045454">
    <property type="term" value="P:cell redox homeostasis"/>
    <property type="evidence" value="ECO:0007669"/>
    <property type="project" value="TreeGrafter"/>
</dbReference>
<protein>
    <submittedName>
        <fullName evidence="3">Glutaredoxin-like protein, YruB-family</fullName>
    </submittedName>
    <submittedName>
        <fullName evidence="2">NrdH-redoxin</fullName>
    </submittedName>
</protein>
<dbReference type="GeneID" id="70576632"/>
<feature type="domain" description="Glutaredoxin" evidence="1">
    <location>
        <begin position="2"/>
        <end position="61"/>
    </location>
</feature>
<comment type="caution">
    <text evidence="2">The sequence shown here is derived from an EMBL/GenBank/DDBJ whole genome shotgun (WGS) entry which is preliminary data.</text>
</comment>
<evidence type="ECO:0000313" key="5">
    <source>
        <dbReference type="Proteomes" id="UP000528432"/>
    </source>
</evidence>
<dbReference type="Proteomes" id="UP000198811">
    <property type="component" value="Unassembled WGS sequence"/>
</dbReference>
<evidence type="ECO:0000313" key="3">
    <source>
        <dbReference type="EMBL" id="SDK84101.1"/>
    </source>
</evidence>
<dbReference type="RefSeq" id="WP_089863061.1">
    <property type="nucleotide sequence ID" value="NZ_CP173238.1"/>
</dbReference>
<organism evidence="2 5">
    <name type="scientific">Clostridium cochlearium</name>
    <dbReference type="NCBI Taxonomy" id="1494"/>
    <lineage>
        <taxon>Bacteria</taxon>
        <taxon>Bacillati</taxon>
        <taxon>Bacillota</taxon>
        <taxon>Clostridia</taxon>
        <taxon>Eubacteriales</taxon>
        <taxon>Clostridiaceae</taxon>
        <taxon>Clostridium</taxon>
    </lineage>
</organism>
<dbReference type="Gene3D" id="3.40.30.10">
    <property type="entry name" value="Glutaredoxin"/>
    <property type="match status" value="1"/>
</dbReference>
<dbReference type="InterPro" id="IPR036249">
    <property type="entry name" value="Thioredoxin-like_sf"/>
</dbReference>
<reference evidence="2 5" key="2">
    <citation type="submission" date="2020-05" db="EMBL/GenBank/DDBJ databases">
        <title>Draft genome sequence of Clostridium cochlearium strain AGROS13 isolated from a sheep dairy farm in New Zealand.</title>
        <authorList>
            <person name="Gupta T.B."/>
            <person name="Jauregui R."/>
            <person name="Risson A.N."/>
            <person name="Brightwell G."/>
            <person name="Maclean P."/>
        </authorList>
    </citation>
    <scope>NUCLEOTIDE SEQUENCE [LARGE SCALE GENOMIC DNA]</scope>
    <source>
        <strain evidence="2 5">AGROS13</strain>
    </source>
</reference>
<name>A0A239ZL47_CLOCO</name>
<dbReference type="InterPro" id="IPR051548">
    <property type="entry name" value="Grx-like_ET"/>
</dbReference>
<dbReference type="AlphaFoldDB" id="A0A239ZL47"/>
<dbReference type="EMBL" id="FNGL01000001">
    <property type="protein sequence ID" value="SDK84101.1"/>
    <property type="molecule type" value="Genomic_DNA"/>
</dbReference>
<dbReference type="PROSITE" id="PS51354">
    <property type="entry name" value="GLUTAREDOXIN_2"/>
    <property type="match status" value="1"/>
</dbReference>
<accession>A0A239ZL47</accession>
<dbReference type="NCBIfam" id="TIGR02196">
    <property type="entry name" value="GlrX_YruB"/>
    <property type="match status" value="1"/>
</dbReference>
<dbReference type="OrthoDB" id="9795531at2"/>
<dbReference type="SUPFAM" id="SSF52833">
    <property type="entry name" value="Thioredoxin-like"/>
    <property type="match status" value="1"/>
</dbReference>
<dbReference type="InterPro" id="IPR002109">
    <property type="entry name" value="Glutaredoxin"/>
</dbReference>
<dbReference type="CDD" id="cd02976">
    <property type="entry name" value="NrdH"/>
    <property type="match status" value="1"/>
</dbReference>
<dbReference type="InterPro" id="IPR011911">
    <property type="entry name" value="GlrX_YruB"/>
</dbReference>
<dbReference type="Pfam" id="PF00462">
    <property type="entry name" value="Glutaredoxin"/>
    <property type="match status" value="1"/>
</dbReference>
<dbReference type="EMBL" id="JABFIF010000034">
    <property type="protein sequence ID" value="NOH17084.1"/>
    <property type="molecule type" value="Genomic_DNA"/>
</dbReference>
<dbReference type="PANTHER" id="PTHR34386:SF1">
    <property type="entry name" value="GLUTAREDOXIN-LIKE PROTEIN NRDH"/>
    <property type="match status" value="1"/>
</dbReference>
<sequence length="75" mass="8613">MIKIYSIPTCPYCNKAKAYFDSKDIEYKDINVSEDKNGKEEMIEKSRQQSVPVIDINGEIIIGFNRIAIDKALQK</sequence>
<evidence type="ECO:0000313" key="2">
    <source>
        <dbReference type="EMBL" id="NOH17084.1"/>
    </source>
</evidence>
<keyword evidence="4" id="KW-1185">Reference proteome</keyword>
<evidence type="ECO:0000259" key="1">
    <source>
        <dbReference type="Pfam" id="PF00462"/>
    </source>
</evidence>
<evidence type="ECO:0000313" key="4">
    <source>
        <dbReference type="Proteomes" id="UP000198811"/>
    </source>
</evidence>
<dbReference type="GO" id="GO:0009055">
    <property type="term" value="F:electron transfer activity"/>
    <property type="evidence" value="ECO:0007669"/>
    <property type="project" value="TreeGrafter"/>
</dbReference>
<reference evidence="3 4" key="1">
    <citation type="submission" date="2016-10" db="EMBL/GenBank/DDBJ databases">
        <authorList>
            <person name="Varghese N."/>
            <person name="Submissions S."/>
        </authorList>
    </citation>
    <scope>NUCLEOTIDE SEQUENCE [LARGE SCALE GENOMIC DNA]</scope>
    <source>
        <strain evidence="3 4">NLAE-zl-C224</strain>
    </source>
</reference>
<dbReference type="Proteomes" id="UP000528432">
    <property type="component" value="Unassembled WGS sequence"/>
</dbReference>
<gene>
    <name evidence="2" type="ORF">HMJ28_11985</name>
    <name evidence="3" type="ORF">SAMN05216497_101200</name>
</gene>
<dbReference type="PANTHER" id="PTHR34386">
    <property type="entry name" value="GLUTAREDOXIN"/>
    <property type="match status" value="1"/>
</dbReference>
<proteinExistence type="predicted"/>